<dbReference type="Pfam" id="PF08323">
    <property type="entry name" value="Glyco_transf_5"/>
    <property type="match status" value="1"/>
</dbReference>
<dbReference type="GO" id="GO:0009011">
    <property type="term" value="F:alpha-1,4-glucan glucosyltransferase (ADP-glucose donor) activity"/>
    <property type="evidence" value="ECO:0007669"/>
    <property type="project" value="UniProtKB-UniRule"/>
</dbReference>
<dbReference type="HAMAP" id="MF_00484">
    <property type="entry name" value="Glycogen_synth"/>
    <property type="match status" value="1"/>
</dbReference>
<dbReference type="InterPro" id="IPR011835">
    <property type="entry name" value="GS/SS"/>
</dbReference>
<evidence type="ECO:0000256" key="8">
    <source>
        <dbReference type="HAMAP-Rule" id="MF_00484"/>
    </source>
</evidence>
<dbReference type="RefSeq" id="WP_148597678.1">
    <property type="nucleotide sequence ID" value="NZ_CP042997.1"/>
</dbReference>
<dbReference type="Pfam" id="PF00534">
    <property type="entry name" value="Glycos_transf_1"/>
    <property type="match status" value="1"/>
</dbReference>
<evidence type="ECO:0000259" key="10">
    <source>
        <dbReference type="Pfam" id="PF08323"/>
    </source>
</evidence>
<dbReference type="NCBIfam" id="NF001899">
    <property type="entry name" value="PRK00654.1-2"/>
    <property type="match status" value="1"/>
</dbReference>
<evidence type="ECO:0000256" key="1">
    <source>
        <dbReference type="ARBA" id="ARBA00001478"/>
    </source>
</evidence>
<evidence type="ECO:0000259" key="9">
    <source>
        <dbReference type="Pfam" id="PF00534"/>
    </source>
</evidence>
<dbReference type="CDD" id="cd03791">
    <property type="entry name" value="GT5_Glycogen_synthase_DULL1-like"/>
    <property type="match status" value="1"/>
</dbReference>
<keyword evidence="6 8" id="KW-0808">Transferase</keyword>
<feature type="domain" description="Starch synthase catalytic" evidence="10">
    <location>
        <begin position="2"/>
        <end position="242"/>
    </location>
</feature>
<dbReference type="OrthoDB" id="9808590at2"/>
<evidence type="ECO:0000313" key="11">
    <source>
        <dbReference type="EMBL" id="QEH38214.1"/>
    </source>
</evidence>
<reference evidence="11 12" key="1">
    <citation type="submission" date="2019-08" db="EMBL/GenBank/DDBJ databases">
        <title>Deep-cultivation of Planctomycetes and their phenomic and genomic characterization uncovers novel biology.</title>
        <authorList>
            <person name="Wiegand S."/>
            <person name="Jogler M."/>
            <person name="Boedeker C."/>
            <person name="Pinto D."/>
            <person name="Vollmers J."/>
            <person name="Rivas-Marin E."/>
            <person name="Kohn T."/>
            <person name="Peeters S.H."/>
            <person name="Heuer A."/>
            <person name="Rast P."/>
            <person name="Oberbeckmann S."/>
            <person name="Bunk B."/>
            <person name="Jeske O."/>
            <person name="Meyerdierks A."/>
            <person name="Storesund J.E."/>
            <person name="Kallscheuer N."/>
            <person name="Luecker S."/>
            <person name="Lage O.M."/>
            <person name="Pohl T."/>
            <person name="Merkel B.J."/>
            <person name="Hornburger P."/>
            <person name="Mueller R.-W."/>
            <person name="Bruemmer F."/>
            <person name="Labrenz M."/>
            <person name="Spormann A.M."/>
            <person name="Op den Camp H."/>
            <person name="Overmann J."/>
            <person name="Amann R."/>
            <person name="Jetten M.S.M."/>
            <person name="Mascher T."/>
            <person name="Medema M.H."/>
            <person name="Devos D.P."/>
            <person name="Kaster A.-K."/>
            <person name="Ovreas L."/>
            <person name="Rohde M."/>
            <person name="Galperin M.Y."/>
            <person name="Jogler C."/>
        </authorList>
    </citation>
    <scope>NUCLEOTIDE SEQUENCE [LARGE SCALE GENOMIC DNA]</scope>
    <source>
        <strain evidence="11 12">OJF2</strain>
    </source>
</reference>
<accession>A0A5B9WD63</accession>
<dbReference type="InterPro" id="IPR013534">
    <property type="entry name" value="Starch_synth_cat_dom"/>
</dbReference>
<comment type="similarity">
    <text evidence="4 8">Belongs to the glycosyltransferase 1 family. Bacterial/plant glycogen synthase subfamily.</text>
</comment>
<dbReference type="InterPro" id="IPR001296">
    <property type="entry name" value="Glyco_trans_1"/>
</dbReference>
<evidence type="ECO:0000256" key="7">
    <source>
        <dbReference type="ARBA" id="ARBA00023056"/>
    </source>
</evidence>
<proteinExistence type="inferred from homology"/>
<name>A0A5B9WD63_9BACT</name>
<evidence type="ECO:0000256" key="2">
    <source>
        <dbReference type="ARBA" id="ARBA00002764"/>
    </source>
</evidence>
<dbReference type="EMBL" id="CP042997">
    <property type="protein sequence ID" value="QEH38214.1"/>
    <property type="molecule type" value="Genomic_DNA"/>
</dbReference>
<dbReference type="PANTHER" id="PTHR45825">
    <property type="entry name" value="GRANULE-BOUND STARCH SYNTHASE 1, CHLOROPLASTIC/AMYLOPLASTIC"/>
    <property type="match status" value="1"/>
</dbReference>
<dbReference type="GO" id="GO:0004373">
    <property type="term" value="F:alpha-1,4-glucan glucosyltransferase (UDP-glucose donor) activity"/>
    <property type="evidence" value="ECO:0007669"/>
    <property type="project" value="InterPro"/>
</dbReference>
<comment type="catalytic activity">
    <reaction evidence="1 8">
        <text>[(1-&gt;4)-alpha-D-glucosyl](n) + ADP-alpha-D-glucose = [(1-&gt;4)-alpha-D-glucosyl](n+1) + ADP + H(+)</text>
        <dbReference type="Rhea" id="RHEA:18189"/>
        <dbReference type="Rhea" id="RHEA-COMP:9584"/>
        <dbReference type="Rhea" id="RHEA-COMP:9587"/>
        <dbReference type="ChEBI" id="CHEBI:15378"/>
        <dbReference type="ChEBI" id="CHEBI:15444"/>
        <dbReference type="ChEBI" id="CHEBI:57498"/>
        <dbReference type="ChEBI" id="CHEBI:456216"/>
        <dbReference type="EC" id="2.4.1.21"/>
    </reaction>
</comment>
<keyword evidence="7 8" id="KW-0320">Glycogen biosynthesis</keyword>
<keyword evidence="12" id="KW-1185">Reference proteome</keyword>
<comment type="pathway">
    <text evidence="3 8">Glycan biosynthesis; glycogen biosynthesis.</text>
</comment>
<feature type="domain" description="Glycosyl transferase family 1" evidence="9">
    <location>
        <begin position="294"/>
        <end position="456"/>
    </location>
</feature>
<evidence type="ECO:0000256" key="6">
    <source>
        <dbReference type="ARBA" id="ARBA00022679"/>
    </source>
</evidence>
<dbReference type="AlphaFoldDB" id="A0A5B9WD63"/>
<dbReference type="UniPathway" id="UPA00164"/>
<organism evidence="11 12">
    <name type="scientific">Aquisphaera giovannonii</name>
    <dbReference type="NCBI Taxonomy" id="406548"/>
    <lineage>
        <taxon>Bacteria</taxon>
        <taxon>Pseudomonadati</taxon>
        <taxon>Planctomycetota</taxon>
        <taxon>Planctomycetia</taxon>
        <taxon>Isosphaerales</taxon>
        <taxon>Isosphaeraceae</taxon>
        <taxon>Aquisphaera</taxon>
    </lineage>
</organism>
<keyword evidence="5 8" id="KW-0328">Glycosyltransferase</keyword>
<dbReference type="Gene3D" id="3.40.50.2000">
    <property type="entry name" value="Glycogen Phosphorylase B"/>
    <property type="match status" value="2"/>
</dbReference>
<evidence type="ECO:0000313" key="12">
    <source>
        <dbReference type="Proteomes" id="UP000324233"/>
    </source>
</evidence>
<dbReference type="Proteomes" id="UP000324233">
    <property type="component" value="Chromosome"/>
</dbReference>
<evidence type="ECO:0000256" key="3">
    <source>
        <dbReference type="ARBA" id="ARBA00004964"/>
    </source>
</evidence>
<evidence type="ECO:0000256" key="4">
    <source>
        <dbReference type="ARBA" id="ARBA00010281"/>
    </source>
</evidence>
<dbReference type="PANTHER" id="PTHR45825:SF11">
    <property type="entry name" value="ALPHA AMYLASE DOMAIN-CONTAINING PROTEIN"/>
    <property type="match status" value="1"/>
</dbReference>
<dbReference type="NCBIfam" id="TIGR02095">
    <property type="entry name" value="glgA"/>
    <property type="match status" value="1"/>
</dbReference>
<sequence length="493" mass="54822">MNIVCVASEAVPFAKTGGLADVAAALPRALRKLGHDARLFLPCYRRVWSAGPEIAGTGLTLEVPVGSQVVRAFLHESHLPGSDVPVYLIDRPEYFDRDDLYQSGGKDFDDNCERFVFFDRAVLEAIRLLGLRPDVVHCNDWQTGLIPLYLKTLYRRHPELGGAGSLLTVHNLAYLGLFWHWDMPLTGLDWKYFNHRAMEFYGQISFMKTGLVFSDLLSTVSPTYAREIQTPALGCGLDGLLRDRSADLHGIVNGIEPHLWSPARESMLARNYDATTFREGKAACKAWLQQRAGLPMRPDVPLLAQIGRLDPQKGWDLLAEVADRLLDRDVQLVVLGTGHPKYHELLGQLAGRHEGKVWAYLGFSDDLAHQIEAGADLFLMPSLFEPCGLNQLYSLTHGTVPLVRATGGLADTVINLNPWTLGDGTANGFSFAEPNAGALWNAIEVALATWKNRTVWESLIRNGMKADWSWAHSAAEYVRLYQEIARRVQRPAA</sequence>
<comment type="function">
    <text evidence="2 8">Synthesizes alpha-1,4-glucan chains using ADP-glucose.</text>
</comment>
<evidence type="ECO:0000256" key="5">
    <source>
        <dbReference type="ARBA" id="ARBA00022676"/>
    </source>
</evidence>
<feature type="binding site" evidence="8">
    <location>
        <position position="15"/>
    </location>
    <ligand>
        <name>ADP-alpha-D-glucose</name>
        <dbReference type="ChEBI" id="CHEBI:57498"/>
    </ligand>
</feature>
<dbReference type="GO" id="GO:0005978">
    <property type="term" value="P:glycogen biosynthetic process"/>
    <property type="evidence" value="ECO:0007669"/>
    <property type="project" value="UniProtKB-UniRule"/>
</dbReference>
<dbReference type="KEGG" id="agv:OJF2_68120"/>
<protein>
    <recommendedName>
        <fullName evidence="8">Glycogen synthase</fullName>
        <ecNumber evidence="8">2.4.1.21</ecNumber>
    </recommendedName>
    <alternativeName>
        <fullName evidence="8">Starch [bacterial glycogen] synthase</fullName>
    </alternativeName>
</protein>
<dbReference type="EC" id="2.4.1.21" evidence="8"/>
<gene>
    <name evidence="11" type="primary">glgA_3</name>
    <name evidence="8" type="synonym">glgA</name>
    <name evidence="11" type="ORF">OJF2_68120</name>
</gene>
<dbReference type="SUPFAM" id="SSF53756">
    <property type="entry name" value="UDP-Glycosyltransferase/glycogen phosphorylase"/>
    <property type="match status" value="1"/>
</dbReference>